<comment type="caution">
    <text evidence="1">The sequence shown here is derived from an EMBL/GenBank/DDBJ whole genome shotgun (WGS) entry which is preliminary data.</text>
</comment>
<dbReference type="Proteomes" id="UP000192284">
    <property type="component" value="Unassembled WGS sequence"/>
</dbReference>
<organism evidence="1 2">
    <name type="scientific">Mycobacterium angelicum</name>
    <dbReference type="NCBI Taxonomy" id="470074"/>
    <lineage>
        <taxon>Bacteria</taxon>
        <taxon>Bacillati</taxon>
        <taxon>Actinomycetota</taxon>
        <taxon>Actinomycetes</taxon>
        <taxon>Mycobacteriales</taxon>
        <taxon>Mycobacteriaceae</taxon>
        <taxon>Mycobacterium</taxon>
    </lineage>
</organism>
<proteinExistence type="predicted"/>
<dbReference type="OrthoDB" id="4730718at2"/>
<name>A0A1X0A8F7_MYCAN</name>
<keyword evidence="2" id="KW-1185">Reference proteome</keyword>
<dbReference type="AlphaFoldDB" id="A0A1X0A8F7"/>
<dbReference type="EMBL" id="MVHE01000001">
    <property type="protein sequence ID" value="ORA26329.1"/>
    <property type="molecule type" value="Genomic_DNA"/>
</dbReference>
<evidence type="ECO:0000313" key="1">
    <source>
        <dbReference type="EMBL" id="ORA26329.1"/>
    </source>
</evidence>
<gene>
    <name evidence="1" type="ORF">BST12_00070</name>
</gene>
<accession>A0A1X0A8F7</accession>
<dbReference type="RefSeq" id="WP_083110965.1">
    <property type="nucleotide sequence ID" value="NZ_JACKTS010000031.1"/>
</dbReference>
<evidence type="ECO:0000313" key="2">
    <source>
        <dbReference type="Proteomes" id="UP000192284"/>
    </source>
</evidence>
<sequence>MTFNFSAHVETTLGPLLAELGFTLDEVDDNPDEGGIERHIIYYRSADCKIQIFDFPREGEVNCMIAPLDASNEFGLTSKQWHCISKFPKRPNVTPQERLRIAIAEANAYEDPLQWVKDRVVKHYETARAGILEMYGN</sequence>
<reference evidence="1 2" key="1">
    <citation type="submission" date="2017-02" db="EMBL/GenBank/DDBJ databases">
        <title>The new phylogeny of genus Mycobacterium.</title>
        <authorList>
            <person name="Tortoli E."/>
            <person name="Trovato A."/>
            <person name="Cirillo D.M."/>
        </authorList>
    </citation>
    <scope>NUCLEOTIDE SEQUENCE [LARGE SCALE GENOMIC DNA]</scope>
    <source>
        <strain evidence="1 2">DSM 45057</strain>
    </source>
</reference>
<protein>
    <submittedName>
        <fullName evidence="1">Uncharacterized protein</fullName>
    </submittedName>
</protein>